<evidence type="ECO:0000313" key="2">
    <source>
        <dbReference type="EMBL" id="KAL2728454.1"/>
    </source>
</evidence>
<dbReference type="EMBL" id="JAUDFV010000132">
    <property type="protein sequence ID" value="KAL2728454.1"/>
    <property type="molecule type" value="Genomic_DNA"/>
</dbReference>
<accession>A0ABD2B6U7</accession>
<dbReference type="Proteomes" id="UP001607302">
    <property type="component" value="Unassembled WGS sequence"/>
</dbReference>
<feature type="region of interest" description="Disordered" evidence="1">
    <location>
        <begin position="1"/>
        <end position="29"/>
    </location>
</feature>
<evidence type="ECO:0000256" key="1">
    <source>
        <dbReference type="SAM" id="MobiDB-lite"/>
    </source>
</evidence>
<keyword evidence="3" id="KW-1185">Reference proteome</keyword>
<gene>
    <name evidence="2" type="ORF">V1478_006086</name>
</gene>
<evidence type="ECO:0000313" key="3">
    <source>
        <dbReference type="Proteomes" id="UP001607302"/>
    </source>
</evidence>
<comment type="caution">
    <text evidence="2">The sequence shown here is derived from an EMBL/GenBank/DDBJ whole genome shotgun (WGS) entry which is preliminary data.</text>
</comment>
<proteinExistence type="predicted"/>
<organism evidence="2 3">
    <name type="scientific">Vespula squamosa</name>
    <name type="common">Southern yellow jacket</name>
    <name type="synonym">Wasp</name>
    <dbReference type="NCBI Taxonomy" id="30214"/>
    <lineage>
        <taxon>Eukaryota</taxon>
        <taxon>Metazoa</taxon>
        <taxon>Ecdysozoa</taxon>
        <taxon>Arthropoda</taxon>
        <taxon>Hexapoda</taxon>
        <taxon>Insecta</taxon>
        <taxon>Pterygota</taxon>
        <taxon>Neoptera</taxon>
        <taxon>Endopterygota</taxon>
        <taxon>Hymenoptera</taxon>
        <taxon>Apocrita</taxon>
        <taxon>Aculeata</taxon>
        <taxon>Vespoidea</taxon>
        <taxon>Vespidae</taxon>
        <taxon>Vespinae</taxon>
        <taxon>Vespula</taxon>
    </lineage>
</organism>
<protein>
    <submittedName>
        <fullName evidence="2">Uncharacterized protein</fullName>
    </submittedName>
</protein>
<dbReference type="AlphaFoldDB" id="A0ABD2B6U7"/>
<name>A0ABD2B6U7_VESSQ</name>
<sequence>MTMKRDETKRVKSKYKEKMREDKKMDDEYEDERRLRLRSYSYNACDDTKQYAQAQTIAVSDAIAASCCLKMHDQ</sequence>
<reference evidence="2 3" key="1">
    <citation type="journal article" date="2024" name="Ann. Entomol. Soc. Am.">
        <title>Genomic analyses of the southern and eastern yellowjacket wasps (Hymenoptera: Vespidae) reveal evolutionary signatures of social life.</title>
        <authorList>
            <person name="Catto M.A."/>
            <person name="Caine P.B."/>
            <person name="Orr S.E."/>
            <person name="Hunt B.G."/>
            <person name="Goodisman M.A.D."/>
        </authorList>
    </citation>
    <scope>NUCLEOTIDE SEQUENCE [LARGE SCALE GENOMIC DNA]</scope>
    <source>
        <strain evidence="2">233</strain>
        <tissue evidence="2">Head and thorax</tissue>
    </source>
</reference>